<feature type="transmembrane region" description="Helical" evidence="1">
    <location>
        <begin position="97"/>
        <end position="120"/>
    </location>
</feature>
<dbReference type="GO" id="GO:0005886">
    <property type="term" value="C:plasma membrane"/>
    <property type="evidence" value="ECO:0007669"/>
    <property type="project" value="TreeGrafter"/>
</dbReference>
<feature type="transmembrane region" description="Helical" evidence="1">
    <location>
        <begin position="47"/>
        <end position="65"/>
    </location>
</feature>
<dbReference type="Pfam" id="PF04247">
    <property type="entry name" value="SirB"/>
    <property type="match status" value="1"/>
</dbReference>
<dbReference type="PANTHER" id="PTHR39594:SF1">
    <property type="entry name" value="PROTEIN YCHQ"/>
    <property type="match status" value="1"/>
</dbReference>
<evidence type="ECO:0000313" key="3">
    <source>
        <dbReference type="Proteomes" id="UP000076625"/>
    </source>
</evidence>
<sequence>MSFYASVKHAHVAFAALTAGLFLARGFLAAARPAALGQRWLRVAPHLVDTALLACGAMLAWLAPFKPATSPWLAAKLVAVLAYIGFGIVALKPGRPAPLRATAFACALATLGYIAAVAVGKSPLPF</sequence>
<dbReference type="Proteomes" id="UP000076625">
    <property type="component" value="Unassembled WGS sequence"/>
</dbReference>
<comment type="caution">
    <text evidence="2">The sequence shown here is derived from an EMBL/GenBank/DDBJ whole genome shotgun (WGS) entry which is preliminary data.</text>
</comment>
<dbReference type="RefSeq" id="WP_066610731.1">
    <property type="nucleotide sequence ID" value="NZ_LQQU01000013.1"/>
</dbReference>
<dbReference type="PANTHER" id="PTHR39594">
    <property type="entry name" value="PROTEIN YCHQ"/>
    <property type="match status" value="1"/>
</dbReference>
<feature type="transmembrane region" description="Helical" evidence="1">
    <location>
        <begin position="72"/>
        <end position="91"/>
    </location>
</feature>
<dbReference type="EMBL" id="LQQU01000013">
    <property type="protein sequence ID" value="KZE33444.1"/>
    <property type="molecule type" value="Genomic_DNA"/>
</dbReference>
<reference evidence="3" key="1">
    <citation type="submission" date="2016-01" db="EMBL/GenBank/DDBJ databases">
        <title>Draft genome of Chromobacterium sp. F49.</title>
        <authorList>
            <person name="Hong K.W."/>
        </authorList>
    </citation>
    <scope>NUCLEOTIDE SEQUENCE [LARGE SCALE GENOMIC DNA]</scope>
    <source>
        <strain evidence="3">CN10</strain>
    </source>
</reference>
<dbReference type="AlphaFoldDB" id="A0A165FJ72"/>
<dbReference type="OrthoDB" id="5588650at2"/>
<name>A0A165FJ72_9NEIS</name>
<evidence type="ECO:0000256" key="1">
    <source>
        <dbReference type="SAM" id="Phobius"/>
    </source>
</evidence>
<organism evidence="2 3">
    <name type="scientific">Crenobacter luteus</name>
    <dbReference type="NCBI Taxonomy" id="1452487"/>
    <lineage>
        <taxon>Bacteria</taxon>
        <taxon>Pseudomonadati</taxon>
        <taxon>Pseudomonadota</taxon>
        <taxon>Betaproteobacteria</taxon>
        <taxon>Neisseriales</taxon>
        <taxon>Neisseriaceae</taxon>
        <taxon>Crenobacter</taxon>
    </lineage>
</organism>
<proteinExistence type="predicted"/>
<keyword evidence="1" id="KW-0812">Transmembrane</keyword>
<dbReference type="PIRSF" id="PIRSF005610">
    <property type="entry name" value="SirB"/>
    <property type="match status" value="1"/>
</dbReference>
<evidence type="ECO:0000313" key="2">
    <source>
        <dbReference type="EMBL" id="KZE33444.1"/>
    </source>
</evidence>
<protein>
    <recommendedName>
        <fullName evidence="4">Regulator SirB</fullName>
    </recommendedName>
</protein>
<keyword evidence="1" id="KW-1133">Transmembrane helix</keyword>
<gene>
    <name evidence="2" type="ORF">AVW16_07830</name>
</gene>
<dbReference type="InterPro" id="IPR007360">
    <property type="entry name" value="SirB"/>
</dbReference>
<keyword evidence="3" id="KW-1185">Reference proteome</keyword>
<keyword evidence="1" id="KW-0472">Membrane</keyword>
<accession>A0A165FJ72</accession>
<evidence type="ECO:0008006" key="4">
    <source>
        <dbReference type="Google" id="ProtNLM"/>
    </source>
</evidence>
<dbReference type="STRING" id="1452487.AVW16_07830"/>